<evidence type="ECO:0000256" key="3">
    <source>
        <dbReference type="SAM" id="MobiDB-lite"/>
    </source>
</evidence>
<feature type="region of interest" description="Disordered" evidence="3">
    <location>
        <begin position="42"/>
        <end position="126"/>
    </location>
</feature>
<dbReference type="Pfam" id="PF02984">
    <property type="entry name" value="Cyclin_C"/>
    <property type="match status" value="1"/>
</dbReference>
<dbReference type="InterPro" id="IPR013763">
    <property type="entry name" value="Cyclin-like_dom"/>
</dbReference>
<feature type="compositionally biased region" description="Basic residues" evidence="3">
    <location>
        <begin position="500"/>
        <end position="511"/>
    </location>
</feature>
<dbReference type="InterPro" id="IPR036915">
    <property type="entry name" value="Cyclin-like_sf"/>
</dbReference>
<dbReference type="Gene3D" id="1.10.472.10">
    <property type="entry name" value="Cyclin-like"/>
    <property type="match status" value="2"/>
</dbReference>
<keyword evidence="1 2" id="KW-0195">Cyclin</keyword>
<protein>
    <recommendedName>
        <fullName evidence="8">Cyclin-L1</fullName>
    </recommendedName>
</protein>
<reference evidence="6 7" key="1">
    <citation type="submission" date="2024-08" db="EMBL/GenBank/DDBJ databases">
        <authorList>
            <person name="Cucini C."/>
            <person name="Frati F."/>
        </authorList>
    </citation>
    <scope>NUCLEOTIDE SEQUENCE [LARGE SCALE GENOMIC DNA]</scope>
</reference>
<dbReference type="SMART" id="SM00385">
    <property type="entry name" value="CYCLIN"/>
    <property type="match status" value="2"/>
</dbReference>
<evidence type="ECO:0000259" key="4">
    <source>
        <dbReference type="SMART" id="SM00385"/>
    </source>
</evidence>
<feature type="compositionally biased region" description="Polar residues" evidence="3">
    <location>
        <begin position="82"/>
        <end position="95"/>
    </location>
</feature>
<feature type="compositionally biased region" description="Polar residues" evidence="3">
    <location>
        <begin position="51"/>
        <end position="62"/>
    </location>
</feature>
<dbReference type="SUPFAM" id="SSF47954">
    <property type="entry name" value="Cyclin-like"/>
    <property type="match status" value="2"/>
</dbReference>
<feature type="compositionally biased region" description="Low complexity" evidence="3">
    <location>
        <begin position="70"/>
        <end position="81"/>
    </location>
</feature>
<dbReference type="PANTHER" id="PTHR10026">
    <property type="entry name" value="CYCLIN"/>
    <property type="match status" value="1"/>
</dbReference>
<accession>A0ABP1PPR5</accession>
<dbReference type="InterPro" id="IPR004367">
    <property type="entry name" value="Cyclin_C-dom"/>
</dbReference>
<evidence type="ECO:0000313" key="6">
    <source>
        <dbReference type="EMBL" id="CAL8072862.1"/>
    </source>
</evidence>
<comment type="caution">
    <text evidence="6">The sequence shown here is derived from an EMBL/GenBank/DDBJ whole genome shotgun (WGS) entry which is preliminary data.</text>
</comment>
<feature type="compositionally biased region" description="Low complexity" evidence="3">
    <location>
        <begin position="512"/>
        <end position="522"/>
    </location>
</feature>
<gene>
    <name evidence="6" type="ORF">ODALV1_LOCUS2365</name>
</gene>
<feature type="compositionally biased region" description="Polar residues" evidence="3">
    <location>
        <begin position="419"/>
        <end position="446"/>
    </location>
</feature>
<feature type="compositionally biased region" description="Low complexity" evidence="3">
    <location>
        <begin position="110"/>
        <end position="126"/>
    </location>
</feature>
<evidence type="ECO:0000256" key="1">
    <source>
        <dbReference type="ARBA" id="ARBA00023127"/>
    </source>
</evidence>
<evidence type="ECO:0008006" key="8">
    <source>
        <dbReference type="Google" id="ProtNLM"/>
    </source>
</evidence>
<dbReference type="Pfam" id="PF00134">
    <property type="entry name" value="Cyclin_N"/>
    <property type="match status" value="1"/>
</dbReference>
<feature type="domain" description="Cyclin-like" evidence="4">
    <location>
        <begin position="174"/>
        <end position="276"/>
    </location>
</feature>
<sequence>MSVTSFSSGNLGLRPGVDGLVGGASYSSSNNSLKKSHLLTTTTGGLSTSSIMTSNDSLRKTGSNSESRKNNTSNSTTPTRNANLDSTSSRPSTTPVAVPTIKVTPAPGVTSSGNGTSATTTSDTPATTLPKAYGKIVLTLENVLLPNEKLSPTPSSLDGLDEDSETDLRIMGCELITTAGILLKLPQTAMATGQVLFQRFYYSKSFIRQPMEPTAMACIYLASKIEEAPRRIRDVVNVFHHIKLVRAGKPIQPMILDAAYIRLKNDVTLAERRVLKELGFCVHVKHPHKLIVIYLQQLTYDNESEFVQLSWNYMSDALRSNVFVRYTPEAIACACIYLSARILKIPLPNSPPWFVIFDTTEAQIIDICESILVLYERPKVNYEQLEKKLEQLIKAYQDSKQKHRSGASASASDKAALGTPTSVSPHSRPASPQGSAPANTSSTEASSVNNGKDKVNDDNKEKKKEDTSKGVGKRSAPNSPEPTKRARRTPSPIVYDDSPKRHKSKKRKKTSSRYNRSYSSSRSRSRSRSRERKSSKKRSRRVRSRSRSYTPKRHHHHKHKSHRR</sequence>
<proteinExistence type="inferred from homology"/>
<feature type="compositionally biased region" description="Low complexity" evidence="3">
    <location>
        <begin position="406"/>
        <end position="416"/>
    </location>
</feature>
<organism evidence="6 7">
    <name type="scientific">Orchesella dallaii</name>
    <dbReference type="NCBI Taxonomy" id="48710"/>
    <lineage>
        <taxon>Eukaryota</taxon>
        <taxon>Metazoa</taxon>
        <taxon>Ecdysozoa</taxon>
        <taxon>Arthropoda</taxon>
        <taxon>Hexapoda</taxon>
        <taxon>Collembola</taxon>
        <taxon>Entomobryomorpha</taxon>
        <taxon>Entomobryoidea</taxon>
        <taxon>Orchesellidae</taxon>
        <taxon>Orchesellinae</taxon>
        <taxon>Orchesella</taxon>
    </lineage>
</organism>
<feature type="compositionally biased region" description="Basic residues" evidence="3">
    <location>
        <begin position="523"/>
        <end position="564"/>
    </location>
</feature>
<keyword evidence="7" id="KW-1185">Reference proteome</keyword>
<dbReference type="InterPro" id="IPR043198">
    <property type="entry name" value="Cyclin/Ssn8"/>
</dbReference>
<feature type="region of interest" description="Disordered" evidence="3">
    <location>
        <begin position="400"/>
        <end position="564"/>
    </location>
</feature>
<comment type="similarity">
    <text evidence="2">Belongs to the cyclin family.</text>
</comment>
<dbReference type="InterPro" id="IPR006671">
    <property type="entry name" value="Cyclin_N"/>
</dbReference>
<evidence type="ECO:0000256" key="2">
    <source>
        <dbReference type="RuleBase" id="RU000383"/>
    </source>
</evidence>
<feature type="domain" description="Cyclin C-terminal" evidence="5">
    <location>
        <begin position="285"/>
        <end position="413"/>
    </location>
</feature>
<evidence type="ECO:0000313" key="7">
    <source>
        <dbReference type="Proteomes" id="UP001642540"/>
    </source>
</evidence>
<dbReference type="EMBL" id="CAXLJM020000007">
    <property type="protein sequence ID" value="CAL8072862.1"/>
    <property type="molecule type" value="Genomic_DNA"/>
</dbReference>
<name>A0ABP1PPR5_9HEXA</name>
<dbReference type="PIRSF" id="PIRSF036580">
    <property type="entry name" value="Cyclin_L"/>
    <property type="match status" value="1"/>
</dbReference>
<dbReference type="Proteomes" id="UP001642540">
    <property type="component" value="Unassembled WGS sequence"/>
</dbReference>
<feature type="domain" description="Cyclin-like" evidence="4">
    <location>
        <begin position="289"/>
        <end position="373"/>
    </location>
</feature>
<dbReference type="SMART" id="SM01332">
    <property type="entry name" value="Cyclin_C"/>
    <property type="match status" value="1"/>
</dbReference>
<feature type="compositionally biased region" description="Basic and acidic residues" evidence="3">
    <location>
        <begin position="451"/>
        <end position="468"/>
    </location>
</feature>
<evidence type="ECO:0000259" key="5">
    <source>
        <dbReference type="SMART" id="SM01332"/>
    </source>
</evidence>